<organism evidence="1 2">
    <name type="scientific">Schaedlerella arabinosiphila</name>
    <dbReference type="NCBI Taxonomy" id="2044587"/>
    <lineage>
        <taxon>Bacteria</taxon>
        <taxon>Bacillati</taxon>
        <taxon>Bacillota</taxon>
        <taxon>Clostridia</taxon>
        <taxon>Lachnospirales</taxon>
        <taxon>Lachnospiraceae</taxon>
        <taxon>Schaedlerella</taxon>
    </lineage>
</organism>
<evidence type="ECO:0000313" key="2">
    <source>
        <dbReference type="Proteomes" id="UP000274920"/>
    </source>
</evidence>
<dbReference type="Proteomes" id="UP000274920">
    <property type="component" value="Unassembled WGS sequence"/>
</dbReference>
<dbReference type="EMBL" id="RHJS01000002">
    <property type="protein sequence ID" value="RRK34356.1"/>
    <property type="molecule type" value="Genomic_DNA"/>
</dbReference>
<dbReference type="AlphaFoldDB" id="A0A3R8R8D4"/>
<sequence length="68" mass="8044">MARTEELIQLKKMGRPKAEKPKEIKYSIRTDEETERRLRAYCEAMGISRGEAYREGIKLLLEQSEEKK</sequence>
<keyword evidence="2" id="KW-1185">Reference proteome</keyword>
<proteinExistence type="predicted"/>
<gene>
    <name evidence="1" type="ORF">EBB54_25755</name>
</gene>
<evidence type="ECO:0000313" key="1">
    <source>
        <dbReference type="EMBL" id="RRK34356.1"/>
    </source>
</evidence>
<comment type="caution">
    <text evidence="1">The sequence shown here is derived from an EMBL/GenBank/DDBJ whole genome shotgun (WGS) entry which is preliminary data.</text>
</comment>
<accession>A0A3R8R8D4</accession>
<dbReference type="RefSeq" id="WP_125129496.1">
    <property type="nucleotide sequence ID" value="NZ_RHJS01000002.1"/>
</dbReference>
<protein>
    <submittedName>
        <fullName evidence="1">CopG family transcriptional regulator</fullName>
    </submittedName>
</protein>
<reference evidence="1" key="1">
    <citation type="submission" date="2018-10" db="EMBL/GenBank/DDBJ databases">
        <title>Schaedlerella arabinophila gen. nov. sp. nov., isolated from the mouse intestinal tract and comparative analysis with the genome of the closely related altered Schaedler flora strain ASF502.</title>
        <authorList>
            <person name="Miyake S."/>
            <person name="Soh M."/>
            <person name="Seedorf H."/>
        </authorList>
    </citation>
    <scope>NUCLEOTIDE SEQUENCE [LARGE SCALE GENOMIC DNA]</scope>
    <source>
        <strain evidence="1">DSM 106076</strain>
    </source>
</reference>
<name>A0A3R8R8D4_9FIRM</name>